<evidence type="ECO:0000313" key="2">
    <source>
        <dbReference type="Proteomes" id="UP000324705"/>
    </source>
</evidence>
<protein>
    <submittedName>
        <fullName evidence="1">Uncharacterized protein</fullName>
    </submittedName>
</protein>
<sequence>MAGKEAVWTEIIQENELVTTELEEITSWWFVDAMLSIDIEHLDNMNKSKEHGFLGFRNTINSFNAWIDKMKASKAEALHVFGIADLLLSSVKCYASVFKTEIVSFKTRRTKAKYSQEVNAQKQQTLL</sequence>
<proteinExistence type="predicted"/>
<organism evidence="1 2">
    <name type="scientific">Triticum turgidum subsp. durum</name>
    <name type="common">Durum wheat</name>
    <name type="synonym">Triticum durum</name>
    <dbReference type="NCBI Taxonomy" id="4567"/>
    <lineage>
        <taxon>Eukaryota</taxon>
        <taxon>Viridiplantae</taxon>
        <taxon>Streptophyta</taxon>
        <taxon>Embryophyta</taxon>
        <taxon>Tracheophyta</taxon>
        <taxon>Spermatophyta</taxon>
        <taxon>Magnoliopsida</taxon>
        <taxon>Liliopsida</taxon>
        <taxon>Poales</taxon>
        <taxon>Poaceae</taxon>
        <taxon>BOP clade</taxon>
        <taxon>Pooideae</taxon>
        <taxon>Triticodae</taxon>
        <taxon>Triticeae</taxon>
        <taxon>Triticinae</taxon>
        <taxon>Triticum</taxon>
    </lineage>
</organism>
<accession>A0A9R0S116</accession>
<evidence type="ECO:0000313" key="1">
    <source>
        <dbReference type="EMBL" id="VAH69739.1"/>
    </source>
</evidence>
<dbReference type="Gramene" id="TRITD3Av1G276770.6">
    <property type="protein sequence ID" value="TRITD3Av1G276770.6"/>
    <property type="gene ID" value="TRITD3Av1G276770"/>
</dbReference>
<name>A0A9R0S116_TRITD</name>
<dbReference type="Proteomes" id="UP000324705">
    <property type="component" value="Chromosome 3A"/>
</dbReference>
<dbReference type="Gene3D" id="3.40.50.720">
    <property type="entry name" value="NAD(P)-binding Rossmann-like Domain"/>
    <property type="match status" value="1"/>
</dbReference>
<dbReference type="EMBL" id="LT934115">
    <property type="protein sequence ID" value="VAH69739.1"/>
    <property type="molecule type" value="Genomic_DNA"/>
</dbReference>
<dbReference type="PANTHER" id="PTHR32487">
    <property type="entry name" value="3-OXO-DELTA(4,5)-STEROID 5-BETA-REDUCTASE"/>
    <property type="match status" value="1"/>
</dbReference>
<reference evidence="1 2" key="1">
    <citation type="submission" date="2017-09" db="EMBL/GenBank/DDBJ databases">
        <authorList>
            <consortium name="International Durum Wheat Genome Sequencing Consortium (IDWGSC)"/>
            <person name="Milanesi L."/>
        </authorList>
    </citation>
    <scope>NUCLEOTIDE SEQUENCE [LARGE SCALE GENOMIC DNA]</scope>
    <source>
        <strain evidence="2">cv. Svevo</strain>
    </source>
</reference>
<gene>
    <name evidence="1" type="ORF">TRITD_3Av1G276770</name>
</gene>
<keyword evidence="2" id="KW-1185">Reference proteome</keyword>
<dbReference type="AlphaFoldDB" id="A0A9R0S116"/>
<dbReference type="PANTHER" id="PTHR32487:SF16">
    <property type="entry name" value="NAD-DEPENDENT EPIMERASE_DEHYDRATASE DOMAIN-CONTAINING PROTEIN"/>
    <property type="match status" value="1"/>
</dbReference>